<dbReference type="GO" id="GO:0000428">
    <property type="term" value="C:DNA-directed RNA polymerase complex"/>
    <property type="evidence" value="ECO:0007669"/>
    <property type="project" value="UniProtKB-KW"/>
</dbReference>
<gene>
    <name evidence="1" type="ORF">STAS_18028</name>
</gene>
<accession>A0A5A7Q7Q8</accession>
<dbReference type="Proteomes" id="UP000325081">
    <property type="component" value="Unassembled WGS sequence"/>
</dbReference>
<dbReference type="OrthoDB" id="1436053at2759"/>
<proteinExistence type="predicted"/>
<dbReference type="PANTHER" id="PTHR33067:SF31">
    <property type="entry name" value="RNA-DIRECTED DNA POLYMERASE"/>
    <property type="match status" value="1"/>
</dbReference>
<dbReference type="Pfam" id="PF13650">
    <property type="entry name" value="Asp_protease_2"/>
    <property type="match status" value="1"/>
</dbReference>
<dbReference type="SUPFAM" id="SSF50630">
    <property type="entry name" value="Acid proteases"/>
    <property type="match status" value="1"/>
</dbReference>
<comment type="caution">
    <text evidence="1">The sequence shown here is derived from an EMBL/GenBank/DDBJ whole genome shotgun (WGS) entry which is preliminary data.</text>
</comment>
<dbReference type="PANTHER" id="PTHR33067">
    <property type="entry name" value="RNA-DIRECTED DNA POLYMERASE-RELATED"/>
    <property type="match status" value="1"/>
</dbReference>
<keyword evidence="1" id="KW-0240">DNA-directed RNA polymerase</keyword>
<dbReference type="AlphaFoldDB" id="A0A5A7Q7Q8"/>
<protein>
    <submittedName>
        <fullName evidence="1">DNA-directed RNA polymerase subunit beta</fullName>
    </submittedName>
</protein>
<keyword evidence="2" id="KW-1185">Reference proteome</keyword>
<dbReference type="Gene3D" id="2.40.70.10">
    <property type="entry name" value="Acid Proteases"/>
    <property type="match status" value="1"/>
</dbReference>
<keyword evidence="1" id="KW-0804">Transcription</keyword>
<name>A0A5A7Q7Q8_STRAF</name>
<dbReference type="InterPro" id="IPR021109">
    <property type="entry name" value="Peptidase_aspartic_dom_sf"/>
</dbReference>
<dbReference type="CDD" id="cd00303">
    <property type="entry name" value="retropepsin_like"/>
    <property type="match status" value="1"/>
</dbReference>
<dbReference type="EMBL" id="BKCP01006072">
    <property type="protein sequence ID" value="GER41313.1"/>
    <property type="molecule type" value="Genomic_DNA"/>
</dbReference>
<evidence type="ECO:0000313" key="1">
    <source>
        <dbReference type="EMBL" id="GER41313.1"/>
    </source>
</evidence>
<sequence length="429" mass="47583">MPPQPEPENETKANSSDVRIDNMEKYLQSLASTVSTLHDAVKGVPSIQASLKCLETQVGQLGTSLGEMQKSKIKDMLPSQPEHVNAISVLRSGRKVDNHVEMPKENEVEETLVEEEDEPIEDIEVSKSKTNVDEGVGKEKLKMEAREGLHKTATPYKPPVPYPSHLHNTKKERQFKDLYNMLSKVNVNLPLLDVIKNVSAYEQFFKDLASKKRRFEDNEKVMISEVASTTTPRKECDPGAFVMGITFGNGKATTGMLDLGAGINLMPYSIYKHLGLQGLKPTRMCLQLADQTLRQPKGIIEDVLVKVGSIVVPADFVVVDVGDIPNTEKEHIILLGRPFMATTNTHIDVKDGRVTLSAHGETATFTMNNAREAPPKVGQCLFVEDIYKKVHPNSHSKFSNYNGVGEKKKVKGSGINVDDEFVVKFELSM</sequence>
<organism evidence="1 2">
    <name type="scientific">Striga asiatica</name>
    <name type="common">Asiatic witchweed</name>
    <name type="synonym">Buchnera asiatica</name>
    <dbReference type="NCBI Taxonomy" id="4170"/>
    <lineage>
        <taxon>Eukaryota</taxon>
        <taxon>Viridiplantae</taxon>
        <taxon>Streptophyta</taxon>
        <taxon>Embryophyta</taxon>
        <taxon>Tracheophyta</taxon>
        <taxon>Spermatophyta</taxon>
        <taxon>Magnoliopsida</taxon>
        <taxon>eudicotyledons</taxon>
        <taxon>Gunneridae</taxon>
        <taxon>Pentapetalae</taxon>
        <taxon>asterids</taxon>
        <taxon>lamiids</taxon>
        <taxon>Lamiales</taxon>
        <taxon>Orobanchaceae</taxon>
        <taxon>Buchnereae</taxon>
        <taxon>Striga</taxon>
    </lineage>
</organism>
<reference evidence="2" key="1">
    <citation type="journal article" date="2019" name="Curr. Biol.">
        <title>Genome Sequence of Striga asiatica Provides Insight into the Evolution of Plant Parasitism.</title>
        <authorList>
            <person name="Yoshida S."/>
            <person name="Kim S."/>
            <person name="Wafula E.K."/>
            <person name="Tanskanen J."/>
            <person name="Kim Y.M."/>
            <person name="Honaas L."/>
            <person name="Yang Z."/>
            <person name="Spallek T."/>
            <person name="Conn C.E."/>
            <person name="Ichihashi Y."/>
            <person name="Cheong K."/>
            <person name="Cui S."/>
            <person name="Der J.P."/>
            <person name="Gundlach H."/>
            <person name="Jiao Y."/>
            <person name="Hori C."/>
            <person name="Ishida J.K."/>
            <person name="Kasahara H."/>
            <person name="Kiba T."/>
            <person name="Kim M.S."/>
            <person name="Koo N."/>
            <person name="Laohavisit A."/>
            <person name="Lee Y.H."/>
            <person name="Lumba S."/>
            <person name="McCourt P."/>
            <person name="Mortimer J.C."/>
            <person name="Mutuku J.M."/>
            <person name="Nomura T."/>
            <person name="Sasaki-Sekimoto Y."/>
            <person name="Seto Y."/>
            <person name="Wang Y."/>
            <person name="Wakatake T."/>
            <person name="Sakakibara H."/>
            <person name="Demura T."/>
            <person name="Yamaguchi S."/>
            <person name="Yoneyama K."/>
            <person name="Manabe R.I."/>
            <person name="Nelson D.C."/>
            <person name="Schulman A.H."/>
            <person name="Timko M.P."/>
            <person name="dePamphilis C.W."/>
            <person name="Choi D."/>
            <person name="Shirasu K."/>
        </authorList>
    </citation>
    <scope>NUCLEOTIDE SEQUENCE [LARGE SCALE GENOMIC DNA]</scope>
    <source>
        <strain evidence="2">cv. UVA1</strain>
    </source>
</reference>
<evidence type="ECO:0000313" key="2">
    <source>
        <dbReference type="Proteomes" id="UP000325081"/>
    </source>
</evidence>